<dbReference type="FunFam" id="3.30.160.60:FF:000123">
    <property type="entry name" value="transcriptional repressor CTCF isoform X1"/>
    <property type="match status" value="1"/>
</dbReference>
<dbReference type="GO" id="GO:0005634">
    <property type="term" value="C:nucleus"/>
    <property type="evidence" value="ECO:0007669"/>
    <property type="project" value="UniProtKB-SubCell"/>
</dbReference>
<dbReference type="GO" id="GO:0010557">
    <property type="term" value="P:positive regulation of macromolecule biosynthetic process"/>
    <property type="evidence" value="ECO:0007669"/>
    <property type="project" value="UniProtKB-ARBA"/>
</dbReference>
<feature type="domain" description="C2H2-type" evidence="19">
    <location>
        <begin position="363"/>
        <end position="391"/>
    </location>
</feature>
<dbReference type="InterPro" id="IPR056438">
    <property type="entry name" value="Znf-C2H2_CTCF"/>
</dbReference>
<proteinExistence type="inferred from homology"/>
<dbReference type="Proteomes" id="UP000261620">
    <property type="component" value="Unplaced"/>
</dbReference>
<feature type="domain" description="C2H2-type" evidence="19">
    <location>
        <begin position="478"/>
        <end position="502"/>
    </location>
</feature>
<feature type="domain" description="C2H2-type" evidence="19">
    <location>
        <begin position="536"/>
        <end position="563"/>
    </location>
</feature>
<dbReference type="PANTHER" id="PTHR24379">
    <property type="entry name" value="KRAB AND ZINC FINGER DOMAIN-CONTAINING"/>
    <property type="match status" value="1"/>
</dbReference>
<evidence type="ECO:0000256" key="4">
    <source>
        <dbReference type="ARBA" id="ARBA00022737"/>
    </source>
</evidence>
<dbReference type="SUPFAM" id="SSF57667">
    <property type="entry name" value="beta-beta-alpha zinc fingers"/>
    <property type="match status" value="7"/>
</dbReference>
<evidence type="ECO:0000259" key="19">
    <source>
        <dbReference type="PROSITE" id="PS50157"/>
    </source>
</evidence>
<evidence type="ECO:0000256" key="5">
    <source>
        <dbReference type="ARBA" id="ARBA00022771"/>
    </source>
</evidence>
<evidence type="ECO:0000256" key="16">
    <source>
        <dbReference type="ARBA" id="ARBA00080637"/>
    </source>
</evidence>
<dbReference type="FunFam" id="3.30.160.60:FF:000222">
    <property type="entry name" value="Putative transcriptional repressor ctcf"/>
    <property type="match status" value="1"/>
</dbReference>
<dbReference type="FunFam" id="3.30.160.60:FF:000420">
    <property type="entry name" value="Putative transcriptional repressor ctcf"/>
    <property type="match status" value="1"/>
</dbReference>
<comment type="subcellular location">
    <subcellularLocation>
        <location evidence="1">Nucleus</location>
    </subcellularLocation>
</comment>
<keyword evidence="2" id="KW-0678">Repressor</keyword>
<evidence type="ECO:0000256" key="1">
    <source>
        <dbReference type="ARBA" id="ARBA00004123"/>
    </source>
</evidence>
<organism evidence="20 21">
    <name type="scientific">Mola mola</name>
    <name type="common">Ocean sunfish</name>
    <name type="synonym">Tetraodon mola</name>
    <dbReference type="NCBI Taxonomy" id="94237"/>
    <lineage>
        <taxon>Eukaryota</taxon>
        <taxon>Metazoa</taxon>
        <taxon>Chordata</taxon>
        <taxon>Craniata</taxon>
        <taxon>Vertebrata</taxon>
        <taxon>Euteleostomi</taxon>
        <taxon>Actinopterygii</taxon>
        <taxon>Neopterygii</taxon>
        <taxon>Teleostei</taxon>
        <taxon>Neoteleostei</taxon>
        <taxon>Acanthomorphata</taxon>
        <taxon>Eupercaria</taxon>
        <taxon>Tetraodontiformes</taxon>
        <taxon>Molidae</taxon>
        <taxon>Mola</taxon>
    </lineage>
</organism>
<keyword evidence="9" id="KW-0010">Activator</keyword>
<feature type="domain" description="C2H2-type" evidence="19">
    <location>
        <begin position="307"/>
        <end position="334"/>
    </location>
</feature>
<evidence type="ECO:0000256" key="18">
    <source>
        <dbReference type="SAM" id="MobiDB-lite"/>
    </source>
</evidence>
<evidence type="ECO:0000313" key="21">
    <source>
        <dbReference type="Proteomes" id="UP000261620"/>
    </source>
</evidence>
<dbReference type="GO" id="GO:0000981">
    <property type="term" value="F:DNA-binding transcription factor activity, RNA polymerase II-specific"/>
    <property type="evidence" value="ECO:0007669"/>
    <property type="project" value="TreeGrafter"/>
</dbReference>
<evidence type="ECO:0000256" key="3">
    <source>
        <dbReference type="ARBA" id="ARBA00022723"/>
    </source>
</evidence>
<keyword evidence="21" id="KW-1185">Reference proteome</keyword>
<dbReference type="InterPro" id="IPR036236">
    <property type="entry name" value="Znf_C2H2_sf"/>
</dbReference>
<keyword evidence="5 17" id="KW-0863">Zinc-finger</keyword>
<dbReference type="SMART" id="SM00355">
    <property type="entry name" value="ZnF_C2H2"/>
    <property type="match status" value="11"/>
</dbReference>
<feature type="domain" description="C2H2-type" evidence="19">
    <location>
        <begin position="335"/>
        <end position="362"/>
    </location>
</feature>
<keyword evidence="7" id="KW-0805">Transcription regulation</keyword>
<evidence type="ECO:0000256" key="12">
    <source>
        <dbReference type="ARBA" id="ARBA00061457"/>
    </source>
</evidence>
<comment type="similarity">
    <text evidence="12">Belongs to the CTCF zinc-finger protein family.</text>
</comment>
<feature type="domain" description="C2H2-type" evidence="19">
    <location>
        <begin position="392"/>
        <end position="419"/>
    </location>
</feature>
<dbReference type="GO" id="GO:0000977">
    <property type="term" value="F:RNA polymerase II transcription regulatory region sequence-specific DNA binding"/>
    <property type="evidence" value="ECO:0007669"/>
    <property type="project" value="TreeGrafter"/>
</dbReference>
<name>A0A3Q3X9X7_MOLML</name>
<keyword evidence="3" id="KW-0479">Metal-binding</keyword>
<keyword evidence="8" id="KW-0238">DNA-binding</keyword>
<evidence type="ECO:0000256" key="13">
    <source>
        <dbReference type="ARBA" id="ARBA00069362"/>
    </source>
</evidence>
<evidence type="ECO:0000256" key="17">
    <source>
        <dbReference type="PROSITE-ProRule" id="PRU00042"/>
    </source>
</evidence>
<evidence type="ECO:0000256" key="2">
    <source>
        <dbReference type="ARBA" id="ARBA00022491"/>
    </source>
</evidence>
<dbReference type="Pfam" id="PF23611">
    <property type="entry name" value="zf-C2H2_16"/>
    <property type="match status" value="1"/>
</dbReference>
<feature type="region of interest" description="Disordered" evidence="18">
    <location>
        <begin position="615"/>
        <end position="708"/>
    </location>
</feature>
<reference evidence="20" key="2">
    <citation type="submission" date="2025-09" db="UniProtKB">
        <authorList>
            <consortium name="Ensembl"/>
        </authorList>
    </citation>
    <scope>IDENTIFICATION</scope>
</reference>
<feature type="compositionally biased region" description="Basic residues" evidence="18">
    <location>
        <begin position="633"/>
        <end position="645"/>
    </location>
</feature>
<feature type="compositionally biased region" description="Acidic residues" evidence="18">
    <location>
        <begin position="190"/>
        <end position="222"/>
    </location>
</feature>
<evidence type="ECO:0000256" key="6">
    <source>
        <dbReference type="ARBA" id="ARBA00022833"/>
    </source>
</evidence>
<feature type="compositionally biased region" description="Acidic residues" evidence="18">
    <location>
        <begin position="651"/>
        <end position="668"/>
    </location>
</feature>
<evidence type="ECO:0000256" key="8">
    <source>
        <dbReference type="ARBA" id="ARBA00023125"/>
    </source>
</evidence>
<evidence type="ECO:0000313" key="20">
    <source>
        <dbReference type="Ensembl" id="ENSMMOP00000025105.1"/>
    </source>
</evidence>
<keyword evidence="4" id="KW-0677">Repeat</keyword>
<evidence type="ECO:0000256" key="14">
    <source>
        <dbReference type="ARBA" id="ARBA00077042"/>
    </source>
</evidence>
<dbReference type="FunFam" id="3.30.160.60:FF:000283">
    <property type="entry name" value="Putative transcriptional repressor ctcf"/>
    <property type="match status" value="1"/>
</dbReference>
<dbReference type="Gene3D" id="3.30.160.60">
    <property type="entry name" value="Classic Zinc Finger"/>
    <property type="match status" value="9"/>
</dbReference>
<feature type="domain" description="C2H2-type" evidence="19">
    <location>
        <begin position="596"/>
        <end position="623"/>
    </location>
</feature>
<dbReference type="Pfam" id="PF00096">
    <property type="entry name" value="zf-C2H2"/>
    <property type="match status" value="5"/>
</dbReference>
<dbReference type="PROSITE" id="PS50157">
    <property type="entry name" value="ZINC_FINGER_C2H2_2"/>
    <property type="match status" value="11"/>
</dbReference>
<evidence type="ECO:0000256" key="7">
    <source>
        <dbReference type="ARBA" id="ARBA00023015"/>
    </source>
</evidence>
<dbReference type="STRING" id="94237.ENSMMOP00000025105"/>
<keyword evidence="6" id="KW-0862">Zinc</keyword>
<dbReference type="FunFam" id="3.30.160.60:FF:000373">
    <property type="entry name" value="Putative transcriptional repressor ctcf"/>
    <property type="match status" value="1"/>
</dbReference>
<evidence type="ECO:0000256" key="9">
    <source>
        <dbReference type="ARBA" id="ARBA00023159"/>
    </source>
</evidence>
<feature type="region of interest" description="Disordered" evidence="18">
    <location>
        <begin position="190"/>
        <end position="245"/>
    </location>
</feature>
<reference evidence="20" key="1">
    <citation type="submission" date="2025-08" db="UniProtKB">
        <authorList>
            <consortium name="Ensembl"/>
        </authorList>
    </citation>
    <scope>IDENTIFICATION</scope>
</reference>
<feature type="domain" description="C2H2-type" evidence="19">
    <location>
        <begin position="420"/>
        <end position="447"/>
    </location>
</feature>
<feature type="domain" description="C2H2-type" evidence="19">
    <location>
        <begin position="448"/>
        <end position="476"/>
    </location>
</feature>
<feature type="domain" description="C2H2-type" evidence="19">
    <location>
        <begin position="508"/>
        <end position="535"/>
    </location>
</feature>
<sequence>MDGGPTEGVGTVEVSSKDFPSIQAVHSQDAMVADLLQQAAEAGGMVVATQAQQQLMQAGVGVGVEGGTGVEMMVMDSLDPTLLQMKTEVRFVFDVWVAGAAHQATVTTVDQTQIITLQVVNMEEQAALGLGELQLVQVPVSATTVEALQQGTYVDTTAMPKDGDPVICHTLPLPEGFQVVKVGANGEVETVEQEEEGGEAHPEEEEDEDVGNQMLDEGDDEPVQPLNEDPNWAKDPDYQPLSAAVKKTKKSRLRYAEGDKDMDVSVYDFEEEQQEGLLSEVNAEKVVGNMKPPKPTKIKKKGVKKTFQCELCSYTCPRRSNLDRHMKSHTDERPHKCHLCGRAFRTVTLLRNHLNTHTGTRPHKCTDCDMAFVTSGELVRHRRYKHTHEKPFKCSMCDYASVEVSKLKRHIRSHTGERPFQCSLCSYASRDTYKLKRHMRTHSGEKPYECYICHARFTQSGTMKMHILQKHTENVAKFHCPHCDTVIARKSDLGVHLRKQHSFIETGKKCRYCDAVFHERYALIQHQKSHKNEKRFKCDMCDYCCRQERHMVMHRRTHTGEKPYACSQCEKTFRQKQLLDMHFKRYHDPNFVPTAFVCPKCSKTFTRRNTMVRHAESCSGEVEDAENGATTPKKGRRGRKRKMRSRKDEDHAEPDEEEEEEEEVESMDLDQAPATVPIPAPDEPPVKRKRGRPPKNAPKAPTPSKSVRVAAKTASAAAIIQVEDESTGAVENIIVKKEEADTSAVTPLEQEVSLPVEGETAAAAAANGDLTPEMILSMMDR</sequence>
<feature type="domain" description="C2H2-type" evidence="19">
    <location>
        <begin position="564"/>
        <end position="587"/>
    </location>
</feature>
<dbReference type="GO" id="GO:0008270">
    <property type="term" value="F:zinc ion binding"/>
    <property type="evidence" value="ECO:0007669"/>
    <property type="project" value="UniProtKB-KW"/>
</dbReference>
<dbReference type="Ensembl" id="ENSMMOT00000025526.1">
    <property type="protein sequence ID" value="ENSMMOP00000025105.1"/>
    <property type="gene ID" value="ENSMMOG00000019065.1"/>
</dbReference>
<evidence type="ECO:0000256" key="11">
    <source>
        <dbReference type="ARBA" id="ARBA00023242"/>
    </source>
</evidence>
<keyword evidence="10" id="KW-0804">Transcription</keyword>
<protein>
    <recommendedName>
        <fullName evidence="13">Transcriptional repressor CTCF</fullName>
    </recommendedName>
    <alternativeName>
        <fullName evidence="14">11-zinc finger protein</fullName>
    </alternativeName>
    <alternativeName>
        <fullName evidence="15">CCCTC-binding factor</fullName>
    </alternativeName>
    <alternativeName>
        <fullName evidence="16">CTCFL paralog</fullName>
    </alternativeName>
</protein>
<dbReference type="PROSITE" id="PS00028">
    <property type="entry name" value="ZINC_FINGER_C2H2_1"/>
    <property type="match status" value="8"/>
</dbReference>
<accession>A0A3Q3X9X7</accession>
<dbReference type="AlphaFoldDB" id="A0A3Q3X9X7"/>
<dbReference type="PANTHER" id="PTHR24379:SF81">
    <property type="entry name" value="CCCTC-BINDING FACTOR LIKE"/>
    <property type="match status" value="1"/>
</dbReference>
<keyword evidence="11" id="KW-0539">Nucleus</keyword>
<evidence type="ECO:0000256" key="15">
    <source>
        <dbReference type="ARBA" id="ARBA00079129"/>
    </source>
</evidence>
<dbReference type="FunFam" id="3.30.160.60:FF:000049">
    <property type="entry name" value="transcriptional repressor CTCF isoform X1"/>
    <property type="match status" value="2"/>
</dbReference>
<dbReference type="InterPro" id="IPR013087">
    <property type="entry name" value="Znf_C2H2_type"/>
</dbReference>
<evidence type="ECO:0000256" key="10">
    <source>
        <dbReference type="ARBA" id="ARBA00023163"/>
    </source>
</evidence>